<protein>
    <submittedName>
        <fullName evidence="1">Uncharacterized protein</fullName>
    </submittedName>
</protein>
<name>A0A0E9WGW7_ANGAN</name>
<organism evidence="1">
    <name type="scientific">Anguilla anguilla</name>
    <name type="common">European freshwater eel</name>
    <name type="synonym">Muraena anguilla</name>
    <dbReference type="NCBI Taxonomy" id="7936"/>
    <lineage>
        <taxon>Eukaryota</taxon>
        <taxon>Metazoa</taxon>
        <taxon>Chordata</taxon>
        <taxon>Craniata</taxon>
        <taxon>Vertebrata</taxon>
        <taxon>Euteleostomi</taxon>
        <taxon>Actinopterygii</taxon>
        <taxon>Neopterygii</taxon>
        <taxon>Teleostei</taxon>
        <taxon>Anguilliformes</taxon>
        <taxon>Anguillidae</taxon>
        <taxon>Anguilla</taxon>
    </lineage>
</organism>
<evidence type="ECO:0000313" key="1">
    <source>
        <dbReference type="EMBL" id="JAH89612.1"/>
    </source>
</evidence>
<reference evidence="1" key="1">
    <citation type="submission" date="2014-11" db="EMBL/GenBank/DDBJ databases">
        <authorList>
            <person name="Amaro Gonzalez C."/>
        </authorList>
    </citation>
    <scope>NUCLEOTIDE SEQUENCE</scope>
</reference>
<sequence length="40" mass="4578">MKGVPREHTTSQRCCDVQRCRSITAMRMFAFSGMEISNVI</sequence>
<accession>A0A0E9WGW7</accession>
<dbReference type="EMBL" id="GBXM01018965">
    <property type="protein sequence ID" value="JAH89612.1"/>
    <property type="molecule type" value="Transcribed_RNA"/>
</dbReference>
<reference evidence="1" key="2">
    <citation type="journal article" date="2015" name="Fish Shellfish Immunol.">
        <title>Early steps in the European eel (Anguilla anguilla)-Vibrio vulnificus interaction in the gills: Role of the RtxA13 toxin.</title>
        <authorList>
            <person name="Callol A."/>
            <person name="Pajuelo D."/>
            <person name="Ebbesson L."/>
            <person name="Teles M."/>
            <person name="MacKenzie S."/>
            <person name="Amaro C."/>
        </authorList>
    </citation>
    <scope>NUCLEOTIDE SEQUENCE</scope>
</reference>
<dbReference type="AlphaFoldDB" id="A0A0E9WGW7"/>
<proteinExistence type="predicted"/>